<evidence type="ECO:0000313" key="1">
    <source>
        <dbReference type="EMBL" id="SDM86370.1"/>
    </source>
</evidence>
<dbReference type="RefSeq" id="WP_091650502.1">
    <property type="nucleotide sequence ID" value="NZ_FNHQ01000015.1"/>
</dbReference>
<accession>A0A1G9WPE0</accession>
<dbReference type="Pfam" id="PF09148">
    <property type="entry name" value="DUF1934"/>
    <property type="match status" value="1"/>
</dbReference>
<dbReference type="Proteomes" id="UP000199309">
    <property type="component" value="Unassembled WGS sequence"/>
</dbReference>
<dbReference type="Gene3D" id="2.40.128.20">
    <property type="match status" value="1"/>
</dbReference>
<evidence type="ECO:0000313" key="2">
    <source>
        <dbReference type="Proteomes" id="UP000199309"/>
    </source>
</evidence>
<reference evidence="1 2" key="1">
    <citation type="submission" date="2016-10" db="EMBL/GenBank/DDBJ databases">
        <authorList>
            <person name="de Groot N.N."/>
        </authorList>
    </citation>
    <scope>NUCLEOTIDE SEQUENCE [LARGE SCALE GENOMIC DNA]</scope>
    <source>
        <strain evidence="1 2">DSM 16981</strain>
    </source>
</reference>
<proteinExistence type="predicted"/>
<protein>
    <submittedName>
        <fullName evidence="1">Uncharacterized beta-barrel protein YwiB, DUF1934 family</fullName>
    </submittedName>
</protein>
<dbReference type="STRING" id="349095.SAMN05660299_01664"/>
<keyword evidence="2" id="KW-1185">Reference proteome</keyword>
<dbReference type="AlphaFoldDB" id="A0A1G9WPE0"/>
<dbReference type="SUPFAM" id="SSF50814">
    <property type="entry name" value="Lipocalins"/>
    <property type="match status" value="1"/>
</dbReference>
<dbReference type="InterPro" id="IPR012674">
    <property type="entry name" value="Calycin"/>
</dbReference>
<dbReference type="OrthoDB" id="1680906at2"/>
<gene>
    <name evidence="1" type="ORF">SAMN05660299_01664</name>
</gene>
<sequence>MKPVLVTVQSIQRDEDGQELKLELVSAGKYYCKQNVQYIVYEESEITGMAGVTTIIKLLPDSAVLLRRGTVRQRQVFRKGSSFKATYKMPFGEVMIHMKTYEMEIHLVEGIGTVRLGYDVTIEGIGTSYNQLTITVQEDNA</sequence>
<name>A0A1G9WPE0_9FIRM</name>
<organism evidence="1 2">
    <name type="scientific">Megasphaera paucivorans</name>
    <dbReference type="NCBI Taxonomy" id="349095"/>
    <lineage>
        <taxon>Bacteria</taxon>
        <taxon>Bacillati</taxon>
        <taxon>Bacillota</taxon>
        <taxon>Negativicutes</taxon>
        <taxon>Veillonellales</taxon>
        <taxon>Veillonellaceae</taxon>
        <taxon>Megasphaera</taxon>
    </lineage>
</organism>
<dbReference type="InterPro" id="IPR015231">
    <property type="entry name" value="DUF1934"/>
</dbReference>
<dbReference type="EMBL" id="FNHQ01000015">
    <property type="protein sequence ID" value="SDM86370.1"/>
    <property type="molecule type" value="Genomic_DNA"/>
</dbReference>